<keyword evidence="2" id="KW-1185">Reference proteome</keyword>
<comment type="caution">
    <text evidence="1">The sequence shown here is derived from an EMBL/GenBank/DDBJ whole genome shotgun (WGS) entry which is preliminary data.</text>
</comment>
<dbReference type="GO" id="GO:0051996">
    <property type="term" value="F:squalene synthase [NAD(P)H] activity"/>
    <property type="evidence" value="ECO:0007669"/>
    <property type="project" value="UniProtKB-EC"/>
</dbReference>
<dbReference type="EC" id="2.5.1.21" evidence="1"/>
<dbReference type="PANTHER" id="PTHR11626">
    <property type="entry name" value="FARNESYL-DIPHOSPHATE FARNESYLTRANSFERASE"/>
    <property type="match status" value="1"/>
</dbReference>
<gene>
    <name evidence="1" type="primary">ERG9_3</name>
    <name evidence="1" type="ORF">SEPCBS119000_006059</name>
</gene>
<proteinExistence type="predicted"/>
<dbReference type="EMBL" id="CAWUON010000134">
    <property type="protein sequence ID" value="CAK7274216.1"/>
    <property type="molecule type" value="Genomic_DNA"/>
</dbReference>
<dbReference type="Proteomes" id="UP001642502">
    <property type="component" value="Unassembled WGS sequence"/>
</dbReference>
<organism evidence="1 2">
    <name type="scientific">Sporothrix epigloea</name>
    <dbReference type="NCBI Taxonomy" id="1892477"/>
    <lineage>
        <taxon>Eukaryota</taxon>
        <taxon>Fungi</taxon>
        <taxon>Dikarya</taxon>
        <taxon>Ascomycota</taxon>
        <taxon>Pezizomycotina</taxon>
        <taxon>Sordariomycetes</taxon>
        <taxon>Sordariomycetidae</taxon>
        <taxon>Ophiostomatales</taxon>
        <taxon>Ophiostomataceae</taxon>
        <taxon>Sporothrix</taxon>
    </lineage>
</organism>
<accession>A0ABP0E4B2</accession>
<reference evidence="1 2" key="1">
    <citation type="submission" date="2024-01" db="EMBL/GenBank/DDBJ databases">
        <authorList>
            <person name="Allen C."/>
            <person name="Tagirdzhanova G."/>
        </authorList>
    </citation>
    <scope>NUCLEOTIDE SEQUENCE [LARGE SCALE GENOMIC DNA]</scope>
    <source>
        <strain evidence="1 2">CBS 119000</strain>
    </source>
</reference>
<dbReference type="Pfam" id="PF00494">
    <property type="entry name" value="SQS_PSY"/>
    <property type="match status" value="1"/>
</dbReference>
<dbReference type="Gene3D" id="1.10.600.10">
    <property type="entry name" value="Farnesyl Diphosphate Synthase"/>
    <property type="match status" value="1"/>
</dbReference>
<protein>
    <submittedName>
        <fullName evidence="1">Bifunctional farnesyl-diphosphate farnesyltransferase/squalene synthase</fullName>
        <ecNumber evidence="1">2.5.1.21</ecNumber>
    </submittedName>
</protein>
<dbReference type="SUPFAM" id="SSF48576">
    <property type="entry name" value="Terpenoid synthases"/>
    <property type="match status" value="1"/>
</dbReference>
<evidence type="ECO:0000313" key="2">
    <source>
        <dbReference type="Proteomes" id="UP001642502"/>
    </source>
</evidence>
<dbReference type="PANTHER" id="PTHR11626:SF2">
    <property type="entry name" value="SQUALENE SYNTHASE"/>
    <property type="match status" value="1"/>
</dbReference>
<keyword evidence="1" id="KW-0808">Transferase</keyword>
<evidence type="ECO:0000313" key="1">
    <source>
        <dbReference type="EMBL" id="CAK7274216.1"/>
    </source>
</evidence>
<dbReference type="InterPro" id="IPR044844">
    <property type="entry name" value="Trans_IPPS_euk-type"/>
</dbReference>
<name>A0ABP0E4B2_9PEZI</name>
<dbReference type="InterPro" id="IPR002060">
    <property type="entry name" value="Squ/phyt_synthse"/>
</dbReference>
<sequence>MPSVGDVAWLLVHPTQLHAILQWKLWHKPVHVRDPSKESETERACFRYLDLTSRSFAPVIKELHPKLRMPVCLVYLALRGLDTIEDDMTLPNERKIPLLRNFDSYMQMDGWTFKDSGPNERDRELLVNF</sequence>
<dbReference type="InterPro" id="IPR008949">
    <property type="entry name" value="Isoprenoid_synthase_dom_sf"/>
</dbReference>